<proteinExistence type="predicted"/>
<dbReference type="CDD" id="cd20335">
    <property type="entry name" value="BRcat_RBR"/>
    <property type="match status" value="1"/>
</dbReference>
<keyword evidence="6" id="KW-0863">Zinc-finger</keyword>
<dbReference type="GO" id="GO:0008270">
    <property type="term" value="F:zinc ion binding"/>
    <property type="evidence" value="ECO:0007669"/>
    <property type="project" value="UniProtKB-KW"/>
</dbReference>
<sequence>MAVVSETPSLDVNIDPLTLSVIVEMQLEESEGMVSNGRGKQREGTVTDAQLALQIYMEDLRCADAILKDRKLAQSISIAVQRDGNFIYEAYRQEQQAEKDRELALRIATEHAPAAGKETQYSRKMQEKAFEDPWTNAEMLAKVATIYMNPTVWQVPIIRSGGSDAESGQAESSAWAASREEKGKPAPRNCIACGDAKEFEEVARVPCDHEYCRPCLEELFRLSMKDESLFPPRCDNQEIPLDFVRFFLPSSVAKEFEAKYEELSTKNRTYCHDRTCQTFISTALNEEIATCPRCTKTTCIMCKSPSHSGDCPQDAALQQLVETADAHQWQRCYQCARFVELNTGCNHMTCPCGAQFCYVCGARWHACACPQWDEQRLVERATQIVERHPQRRLFQPRRVAHTQPATRPTSSCFHEATVNGPSSSSVVRPRALSTASSAWQSDFSEHSEWQQDWNTEDEDDATVLVEPATDEQTDPVIAPSGGKPVLASPGLDERHNLIAEAIENLRETHNCTHDKWRFVRGRHTCEECRHVLREYIFECRQCQLQACNRCRRNRL</sequence>
<evidence type="ECO:0000313" key="11">
    <source>
        <dbReference type="Proteomes" id="UP001296104"/>
    </source>
</evidence>
<dbReference type="InterPro" id="IPR044066">
    <property type="entry name" value="TRIAD_supradom"/>
</dbReference>
<keyword evidence="3" id="KW-0808">Transferase</keyword>
<dbReference type="PROSITE" id="PS00518">
    <property type="entry name" value="ZF_RING_1"/>
    <property type="match status" value="1"/>
</dbReference>
<keyword evidence="4" id="KW-0479">Metal-binding</keyword>
<dbReference type="InterPro" id="IPR002867">
    <property type="entry name" value="IBR_dom"/>
</dbReference>
<evidence type="ECO:0000256" key="6">
    <source>
        <dbReference type="ARBA" id="ARBA00022771"/>
    </source>
</evidence>
<accession>A0AAI8W0K8</accession>
<dbReference type="Proteomes" id="UP001296104">
    <property type="component" value="Unassembled WGS sequence"/>
</dbReference>
<organism evidence="10 11">
    <name type="scientific">Lecanosticta acicola</name>
    <dbReference type="NCBI Taxonomy" id="111012"/>
    <lineage>
        <taxon>Eukaryota</taxon>
        <taxon>Fungi</taxon>
        <taxon>Dikarya</taxon>
        <taxon>Ascomycota</taxon>
        <taxon>Pezizomycotina</taxon>
        <taxon>Dothideomycetes</taxon>
        <taxon>Dothideomycetidae</taxon>
        <taxon>Mycosphaerellales</taxon>
        <taxon>Mycosphaerellaceae</taxon>
        <taxon>Lecanosticta</taxon>
    </lineage>
</organism>
<dbReference type="EMBL" id="CAVMBE010000001">
    <property type="protein sequence ID" value="CAK3745156.1"/>
    <property type="molecule type" value="Genomic_DNA"/>
</dbReference>
<comment type="caution">
    <text evidence="10">The sequence shown here is derived from an EMBL/GenBank/DDBJ whole genome shotgun (WGS) entry which is preliminary data.</text>
</comment>
<keyword evidence="5" id="KW-0677">Repeat</keyword>
<comment type="catalytic activity">
    <reaction evidence="1">
        <text>[E2 ubiquitin-conjugating enzyme]-S-ubiquitinyl-L-cysteine + [acceptor protein]-L-lysine = [E2 ubiquitin-conjugating enzyme]-L-cysteine + [acceptor protein]-N(6)-ubiquitinyl-L-lysine.</text>
        <dbReference type="EC" id="2.3.2.31"/>
    </reaction>
</comment>
<evidence type="ECO:0000256" key="5">
    <source>
        <dbReference type="ARBA" id="ARBA00022737"/>
    </source>
</evidence>
<dbReference type="PANTHER" id="PTHR11685">
    <property type="entry name" value="RBR FAMILY RING FINGER AND IBR DOMAIN-CONTAINING"/>
    <property type="match status" value="1"/>
</dbReference>
<dbReference type="Gene3D" id="1.20.120.1750">
    <property type="match status" value="1"/>
</dbReference>
<evidence type="ECO:0000256" key="7">
    <source>
        <dbReference type="ARBA" id="ARBA00022786"/>
    </source>
</evidence>
<evidence type="ECO:0000256" key="4">
    <source>
        <dbReference type="ARBA" id="ARBA00022723"/>
    </source>
</evidence>
<keyword evidence="11" id="KW-1185">Reference proteome</keyword>
<dbReference type="CDD" id="cd22584">
    <property type="entry name" value="Rcat_RBR_unk"/>
    <property type="match status" value="1"/>
</dbReference>
<dbReference type="InterPro" id="IPR031127">
    <property type="entry name" value="E3_UB_ligase_RBR"/>
</dbReference>
<evidence type="ECO:0000313" key="10">
    <source>
        <dbReference type="EMBL" id="CAK3745156.1"/>
    </source>
</evidence>
<evidence type="ECO:0000256" key="2">
    <source>
        <dbReference type="ARBA" id="ARBA00012251"/>
    </source>
</evidence>
<evidence type="ECO:0000256" key="1">
    <source>
        <dbReference type="ARBA" id="ARBA00001798"/>
    </source>
</evidence>
<dbReference type="Gene3D" id="3.30.40.10">
    <property type="entry name" value="Zinc/RING finger domain, C3HC4 (zinc finger)"/>
    <property type="match status" value="1"/>
</dbReference>
<dbReference type="Pfam" id="PF01485">
    <property type="entry name" value="IBR"/>
    <property type="match status" value="2"/>
</dbReference>
<dbReference type="InterPro" id="IPR013083">
    <property type="entry name" value="Znf_RING/FYVE/PHD"/>
</dbReference>
<dbReference type="PROSITE" id="PS51873">
    <property type="entry name" value="TRIAD"/>
    <property type="match status" value="1"/>
</dbReference>
<evidence type="ECO:0000256" key="3">
    <source>
        <dbReference type="ARBA" id="ARBA00022679"/>
    </source>
</evidence>
<reference evidence="10" key="1">
    <citation type="submission" date="2023-11" db="EMBL/GenBank/DDBJ databases">
        <authorList>
            <person name="Alioto T."/>
            <person name="Alioto T."/>
            <person name="Gomez Garrido J."/>
        </authorList>
    </citation>
    <scope>NUCLEOTIDE SEQUENCE</scope>
</reference>
<evidence type="ECO:0000259" key="9">
    <source>
        <dbReference type="PROSITE" id="PS51873"/>
    </source>
</evidence>
<dbReference type="AlphaFoldDB" id="A0AAI8W0K8"/>
<evidence type="ECO:0000256" key="8">
    <source>
        <dbReference type="ARBA" id="ARBA00022833"/>
    </source>
</evidence>
<dbReference type="GO" id="GO:0016567">
    <property type="term" value="P:protein ubiquitination"/>
    <property type="evidence" value="ECO:0007669"/>
    <property type="project" value="InterPro"/>
</dbReference>
<name>A0AAI8W0K8_9PEZI</name>
<dbReference type="InterPro" id="IPR017907">
    <property type="entry name" value="Znf_RING_CS"/>
</dbReference>
<dbReference type="GO" id="GO:0061630">
    <property type="term" value="F:ubiquitin protein ligase activity"/>
    <property type="evidence" value="ECO:0007669"/>
    <property type="project" value="UniProtKB-EC"/>
</dbReference>
<gene>
    <name evidence="10" type="ORF">LECACI_7A000119</name>
</gene>
<keyword evidence="7" id="KW-0833">Ubl conjugation pathway</keyword>
<keyword evidence="8" id="KW-0862">Zinc</keyword>
<feature type="domain" description="RING-type" evidence="9">
    <location>
        <begin position="186"/>
        <end position="373"/>
    </location>
</feature>
<dbReference type="EC" id="2.3.2.31" evidence="2"/>
<protein>
    <recommendedName>
        <fullName evidence="2">RBR-type E3 ubiquitin transferase</fullName>
        <ecNumber evidence="2">2.3.2.31</ecNumber>
    </recommendedName>
</protein>
<dbReference type="SUPFAM" id="SSF57850">
    <property type="entry name" value="RING/U-box"/>
    <property type="match status" value="2"/>
</dbReference>